<evidence type="ECO:0000256" key="3">
    <source>
        <dbReference type="ARBA" id="ARBA00024344"/>
    </source>
</evidence>
<dbReference type="Pfam" id="PF07875">
    <property type="entry name" value="Coat_F"/>
    <property type="match status" value="1"/>
</dbReference>
<dbReference type="RefSeq" id="WP_377717808.1">
    <property type="nucleotide sequence ID" value="NZ_JBHSAM010000014.1"/>
</dbReference>
<sequence length="164" mass="18279">MSNESRTPQSHLAWHETLELHELIAFQSNALMEFKMNAANVKDPALHALYEETVKALETNLQELLPYLPKAPVATRVDNGADLTAFYAAHLLIFAKTSVRNYAVAITETATPQLRDLLQKQLNNAILLHGKAYAFMLERGLYPSYDLAKLLANDAMVAKKALSL</sequence>
<accession>A0ABV8JY24</accession>
<comment type="caution">
    <text evidence="4">The sequence shown here is derived from an EMBL/GenBank/DDBJ whole genome shotgun (WGS) entry which is preliminary data.</text>
</comment>
<evidence type="ECO:0000313" key="5">
    <source>
        <dbReference type="Proteomes" id="UP001595715"/>
    </source>
</evidence>
<reference evidence="5" key="1">
    <citation type="journal article" date="2019" name="Int. J. Syst. Evol. Microbiol.">
        <title>The Global Catalogue of Microorganisms (GCM) 10K type strain sequencing project: providing services to taxonomists for standard genome sequencing and annotation.</title>
        <authorList>
            <consortium name="The Broad Institute Genomics Platform"/>
            <consortium name="The Broad Institute Genome Sequencing Center for Infectious Disease"/>
            <person name="Wu L."/>
            <person name="Ma J."/>
        </authorList>
    </citation>
    <scope>NUCLEOTIDE SEQUENCE [LARGE SCALE GENOMIC DNA]</scope>
    <source>
        <strain evidence="5">IBRC-M 10987</strain>
    </source>
</reference>
<evidence type="ECO:0000256" key="2">
    <source>
        <dbReference type="ARBA" id="ARBA00024325"/>
    </source>
</evidence>
<evidence type="ECO:0000313" key="4">
    <source>
        <dbReference type="EMBL" id="MFC4099117.1"/>
    </source>
</evidence>
<dbReference type="Proteomes" id="UP001595715">
    <property type="component" value="Unassembled WGS sequence"/>
</dbReference>
<dbReference type="InterPro" id="IPR012347">
    <property type="entry name" value="Ferritin-like"/>
</dbReference>
<proteinExistence type="inferred from homology"/>
<dbReference type="PANTHER" id="PTHR39183">
    <property type="entry name" value="SPORE COAT PROTEIN F-LIKE PROTEIN YHCQ"/>
    <property type="match status" value="1"/>
</dbReference>
<keyword evidence="1" id="KW-0749">Sporulation</keyword>
<dbReference type="InterPro" id="IPR012851">
    <property type="entry name" value="Spore_coat_CotF-like"/>
</dbReference>
<evidence type="ECO:0000256" key="1">
    <source>
        <dbReference type="ARBA" id="ARBA00022969"/>
    </source>
</evidence>
<organism evidence="4 5">
    <name type="scientific">Paenibacillus xanthanilyticus</name>
    <dbReference type="NCBI Taxonomy" id="1783531"/>
    <lineage>
        <taxon>Bacteria</taxon>
        <taxon>Bacillati</taxon>
        <taxon>Bacillota</taxon>
        <taxon>Bacilli</taxon>
        <taxon>Bacillales</taxon>
        <taxon>Paenibacillaceae</taxon>
        <taxon>Paenibacillus</taxon>
    </lineage>
</organism>
<comment type="subcellular location">
    <subcellularLocation>
        <location evidence="2">Spore coat</location>
    </subcellularLocation>
</comment>
<keyword evidence="5" id="KW-1185">Reference proteome</keyword>
<dbReference type="EMBL" id="JBHSAM010000014">
    <property type="protein sequence ID" value="MFC4099117.1"/>
    <property type="molecule type" value="Genomic_DNA"/>
</dbReference>
<name>A0ABV8JY24_9BACL</name>
<gene>
    <name evidence="4" type="ORF">ACFOZ8_05530</name>
</gene>
<comment type="similarity">
    <text evidence="3">Belongs to the CotF family.</text>
</comment>
<protein>
    <submittedName>
        <fullName evidence="4">Spore coat protein</fullName>
    </submittedName>
</protein>
<dbReference type="Gene3D" id="1.20.1260.10">
    <property type="match status" value="1"/>
</dbReference>
<keyword evidence="4" id="KW-0167">Capsid protein</keyword>
<keyword evidence="4" id="KW-0946">Virion</keyword>
<dbReference type="PANTHER" id="PTHR39183:SF1">
    <property type="entry name" value="SPORE COAT PROTEIN F-LIKE PROTEIN YHCQ"/>
    <property type="match status" value="1"/>
</dbReference>